<dbReference type="PROSITE" id="PS50089">
    <property type="entry name" value="ZF_RING_2"/>
    <property type="match status" value="1"/>
</dbReference>
<sequence length="254" mass="29521">MPLFNNRTKKVQIILRNESRSRSKSKSRSNSFTRKRNLIATRFVSKLNSYKSKVLERSNKSRALTQKLKTKLNSAITIIKKSDVCPICLSKIDLKEPITTLICGHTLHSRCLYKYVNNTRETELRCSLCRRHIPLTSLDPSKLKPELLIKFLTLLKLLCDDYEENMNRTKVMWDDSSAYVIKLNEDIANNPALEVVLRRILTKANEARNEAHDMYNDALSLYITAYEKYLTTKSIYNIETIDNLETIDNTRQIV</sequence>
<dbReference type="InterPro" id="IPR001841">
    <property type="entry name" value="Znf_RING"/>
</dbReference>
<dbReference type="CDD" id="cd16448">
    <property type="entry name" value="RING-H2"/>
    <property type="match status" value="1"/>
</dbReference>
<accession>A0A6C0CBG6</accession>
<dbReference type="SMART" id="SM00184">
    <property type="entry name" value="RING"/>
    <property type="match status" value="1"/>
</dbReference>
<dbReference type="Gene3D" id="3.30.40.10">
    <property type="entry name" value="Zinc/RING finger domain, C3HC4 (zinc finger)"/>
    <property type="match status" value="1"/>
</dbReference>
<proteinExistence type="predicted"/>
<protein>
    <recommendedName>
        <fullName evidence="1">RING-type domain-containing protein</fullName>
    </recommendedName>
</protein>
<evidence type="ECO:0000313" key="2">
    <source>
        <dbReference type="EMBL" id="QHT01687.1"/>
    </source>
</evidence>
<dbReference type="Pfam" id="PF13639">
    <property type="entry name" value="zf-RING_2"/>
    <property type="match status" value="1"/>
</dbReference>
<feature type="domain" description="RING-type" evidence="1">
    <location>
        <begin position="85"/>
        <end position="130"/>
    </location>
</feature>
<dbReference type="EMBL" id="MN739379">
    <property type="protein sequence ID" value="QHT01687.1"/>
    <property type="molecule type" value="Genomic_DNA"/>
</dbReference>
<name>A0A6C0CBG6_9ZZZZ</name>
<dbReference type="InterPro" id="IPR013083">
    <property type="entry name" value="Znf_RING/FYVE/PHD"/>
</dbReference>
<organism evidence="2">
    <name type="scientific">viral metagenome</name>
    <dbReference type="NCBI Taxonomy" id="1070528"/>
    <lineage>
        <taxon>unclassified sequences</taxon>
        <taxon>metagenomes</taxon>
        <taxon>organismal metagenomes</taxon>
    </lineage>
</organism>
<dbReference type="AlphaFoldDB" id="A0A6C0CBG6"/>
<reference evidence="2" key="1">
    <citation type="journal article" date="2020" name="Nature">
        <title>Giant virus diversity and host interactions through global metagenomics.</title>
        <authorList>
            <person name="Schulz F."/>
            <person name="Roux S."/>
            <person name="Paez-Espino D."/>
            <person name="Jungbluth S."/>
            <person name="Walsh D.A."/>
            <person name="Denef V.J."/>
            <person name="McMahon K.D."/>
            <person name="Konstantinidis K.T."/>
            <person name="Eloe-Fadrosh E.A."/>
            <person name="Kyrpides N.C."/>
            <person name="Woyke T."/>
        </authorList>
    </citation>
    <scope>NUCLEOTIDE SEQUENCE</scope>
    <source>
        <strain evidence="2">GVMAG-M-3300020523-10</strain>
    </source>
</reference>
<dbReference type="SUPFAM" id="SSF57850">
    <property type="entry name" value="RING/U-box"/>
    <property type="match status" value="1"/>
</dbReference>
<evidence type="ECO:0000259" key="1">
    <source>
        <dbReference type="PROSITE" id="PS50089"/>
    </source>
</evidence>